<name>A0A975ATX4_9GAMM</name>
<feature type="signal peptide" evidence="1">
    <location>
        <begin position="1"/>
        <end position="36"/>
    </location>
</feature>
<gene>
    <name evidence="2" type="ORF">I8J32_006280</name>
</gene>
<dbReference type="Proteomes" id="UP000639274">
    <property type="component" value="Chromosome"/>
</dbReference>
<organism evidence="2 3">
    <name type="scientific">Agrilutibacter solisilvae</name>
    <dbReference type="NCBI Taxonomy" id="2763317"/>
    <lineage>
        <taxon>Bacteria</taxon>
        <taxon>Pseudomonadati</taxon>
        <taxon>Pseudomonadota</taxon>
        <taxon>Gammaproteobacteria</taxon>
        <taxon>Lysobacterales</taxon>
        <taxon>Lysobacteraceae</taxon>
        <taxon>Agrilutibacter</taxon>
    </lineage>
</organism>
<proteinExistence type="predicted"/>
<sequence length="219" mass="24103">MIDRFTAARRRPHSRRLRARILLCLVAGLLALPASAQVDRRPFAPQAMGQQLFGAQKTGVEQTPRGPLVKGRHCEGAHSLVGSMLTWRLGLAAQDDLLALFDRVLCARTGDAGEVAVASLGDDAAEPFGSGHMRYTGKPELGDWEPGLQYRDPRTNATVSYVGLMLGQPGVSLWEVLADDRVRVWYAPFRTAPAEAIVFFFEFRAGRWVWTAVSTARRA</sequence>
<protein>
    <recommendedName>
        <fullName evidence="4">DUF1579 domain-containing protein</fullName>
    </recommendedName>
</protein>
<evidence type="ECO:0000256" key="1">
    <source>
        <dbReference type="SAM" id="SignalP"/>
    </source>
</evidence>
<keyword evidence="3" id="KW-1185">Reference proteome</keyword>
<evidence type="ECO:0000313" key="2">
    <source>
        <dbReference type="EMBL" id="QSX79465.1"/>
    </source>
</evidence>
<evidence type="ECO:0000313" key="3">
    <source>
        <dbReference type="Proteomes" id="UP000639274"/>
    </source>
</evidence>
<dbReference type="RefSeq" id="WP_200616125.1">
    <property type="nucleotide sequence ID" value="NZ_CP071518.1"/>
</dbReference>
<dbReference type="KEGG" id="lsf:I8J32_006280"/>
<dbReference type="EMBL" id="CP071518">
    <property type="protein sequence ID" value="QSX79465.1"/>
    <property type="molecule type" value="Genomic_DNA"/>
</dbReference>
<feature type="chain" id="PRO_5037975852" description="DUF1579 domain-containing protein" evidence="1">
    <location>
        <begin position="37"/>
        <end position="219"/>
    </location>
</feature>
<reference evidence="2 3" key="1">
    <citation type="submission" date="2021-03" db="EMBL/GenBank/DDBJ databases">
        <title>Lysobacter sp. nov. isolated from soil of gangwondo yeongwol, south Korea.</title>
        <authorList>
            <person name="Kim K.R."/>
            <person name="Kim K.H."/>
            <person name="Jeon C.O."/>
        </authorList>
    </citation>
    <scope>NUCLEOTIDE SEQUENCE [LARGE SCALE GENOMIC DNA]</scope>
    <source>
        <strain evidence="2 3">R19</strain>
    </source>
</reference>
<dbReference type="AlphaFoldDB" id="A0A975ATX4"/>
<keyword evidence="1" id="KW-0732">Signal</keyword>
<evidence type="ECO:0008006" key="4">
    <source>
        <dbReference type="Google" id="ProtNLM"/>
    </source>
</evidence>
<accession>A0A975ATX4</accession>